<dbReference type="Pfam" id="PF17963">
    <property type="entry name" value="Big_9"/>
    <property type="match status" value="1"/>
</dbReference>
<dbReference type="AlphaFoldDB" id="A0A926E6G0"/>
<dbReference type="Gene3D" id="2.60.40.3440">
    <property type="match status" value="1"/>
</dbReference>
<evidence type="ECO:0000313" key="3">
    <source>
        <dbReference type="EMBL" id="MBC8560405.1"/>
    </source>
</evidence>
<feature type="domain" description="SLH" evidence="2">
    <location>
        <begin position="230"/>
        <end position="296"/>
    </location>
</feature>
<reference evidence="3" key="1">
    <citation type="submission" date="2020-08" db="EMBL/GenBank/DDBJ databases">
        <title>Genome public.</title>
        <authorList>
            <person name="Liu C."/>
            <person name="Sun Q."/>
        </authorList>
    </citation>
    <scope>NUCLEOTIDE SEQUENCE</scope>
    <source>
        <strain evidence="3">NSJ-33</strain>
    </source>
</reference>
<dbReference type="Pfam" id="PF00395">
    <property type="entry name" value="SLH"/>
    <property type="match status" value="1"/>
</dbReference>
<dbReference type="RefSeq" id="WP_249295394.1">
    <property type="nucleotide sequence ID" value="NZ_JACRSV010000003.1"/>
</dbReference>
<sequence>MKQKIATILLLLLICCPVLTVSAGIFDWPNLCPANVSEISLNVSASSYSFSAEELERRLNVPVGSLKGITITRLPGASEGSLRLNGEPIGLYEEISREALERLTFVPEKAVSAVSISILPKVKDSVQTVVSLRVQAAVSLPIEAASGEYETLSEVPLYGYLSAYNPNGDFLRTILVQRPEKGTVSFDGQSFCYEPFPGSEGTDRFTVALADEVGNRSTEAVQTISIEPKDNQYDYWDLNGSSAYYSAIKLLQNDIFTGETIGSRRYFRPQQAVTRGDFLMLLISACGWENELPIASPNTGLANDSQIPSYMKPYISLGIEKHVILEETFAPNEIPTRAEAVVMADRACRLSKVERANLSWADLSEIPQWSLQSYMNLSAYGLLSFPDNYARPNDALTRENTADLLWQCRKMITKSNIKKFNTKGK</sequence>
<evidence type="ECO:0000259" key="2">
    <source>
        <dbReference type="PROSITE" id="PS51272"/>
    </source>
</evidence>
<keyword evidence="4" id="KW-1185">Reference proteome</keyword>
<accession>A0A926E6G0</accession>
<name>A0A926E6G0_9FIRM</name>
<gene>
    <name evidence="3" type="ORF">H8710_10060</name>
</gene>
<protein>
    <submittedName>
        <fullName evidence="3">S-layer homology domain-containing protein</fullName>
    </submittedName>
</protein>
<organism evidence="3 4">
    <name type="scientific">Fumia xinanensis</name>
    <dbReference type="NCBI Taxonomy" id="2763659"/>
    <lineage>
        <taxon>Bacteria</taxon>
        <taxon>Bacillati</taxon>
        <taxon>Bacillota</taxon>
        <taxon>Clostridia</taxon>
        <taxon>Eubacteriales</taxon>
        <taxon>Oscillospiraceae</taxon>
        <taxon>Fumia</taxon>
    </lineage>
</organism>
<comment type="caution">
    <text evidence="3">The sequence shown here is derived from an EMBL/GenBank/DDBJ whole genome shotgun (WGS) entry which is preliminary data.</text>
</comment>
<dbReference type="InterPro" id="IPR001119">
    <property type="entry name" value="SLH_dom"/>
</dbReference>
<proteinExistence type="predicted"/>
<evidence type="ECO:0000313" key="4">
    <source>
        <dbReference type="Proteomes" id="UP000610760"/>
    </source>
</evidence>
<evidence type="ECO:0000256" key="1">
    <source>
        <dbReference type="ARBA" id="ARBA00022737"/>
    </source>
</evidence>
<dbReference type="Proteomes" id="UP000610760">
    <property type="component" value="Unassembled WGS sequence"/>
</dbReference>
<dbReference type="PROSITE" id="PS51272">
    <property type="entry name" value="SLH"/>
    <property type="match status" value="1"/>
</dbReference>
<keyword evidence="1" id="KW-0677">Repeat</keyword>
<dbReference type="EMBL" id="JACRSV010000003">
    <property type="protein sequence ID" value="MBC8560405.1"/>
    <property type="molecule type" value="Genomic_DNA"/>
</dbReference>